<dbReference type="Proteomes" id="UP000286482">
    <property type="component" value="Unassembled WGS sequence"/>
</dbReference>
<dbReference type="EMBL" id="RAQO01000013">
    <property type="protein sequence ID" value="RKF12754.1"/>
    <property type="molecule type" value="Genomic_DNA"/>
</dbReference>
<dbReference type="OrthoDB" id="3174978at2"/>
<dbReference type="AlphaFoldDB" id="A0A420E5N2"/>
<proteinExistence type="predicted"/>
<organism evidence="1 2">
    <name type="scientific">Alginatibacterium sediminis</name>
    <dbReference type="NCBI Taxonomy" id="2164068"/>
    <lineage>
        <taxon>Bacteria</taxon>
        <taxon>Pseudomonadati</taxon>
        <taxon>Pseudomonadota</taxon>
        <taxon>Gammaproteobacteria</taxon>
        <taxon>Alteromonadales</taxon>
        <taxon>Alteromonadaceae</taxon>
        <taxon>Alginatibacterium</taxon>
    </lineage>
</organism>
<dbReference type="InterPro" id="IPR009912">
    <property type="entry name" value="DUF1451"/>
</dbReference>
<evidence type="ECO:0000313" key="1">
    <source>
        <dbReference type="EMBL" id="RKF12754.1"/>
    </source>
</evidence>
<sequence length="175" mass="20263">MSKFTDVYQQVIKDIGQRLNGENNPSSEELKSLLEKSSQYINAAQELSKDEIELVKVYVKRDIAQWQQDYREDWQASPSMGLLEDSIWHWLGKVSDPSQIAWHDLSEDLKHQGIYKSGERLGLGLIECTKCGYQHAIWHPEKLSPCPKCQHDSYQHLPLDQLFAFESKSVDNQNQ</sequence>
<evidence type="ECO:0008006" key="3">
    <source>
        <dbReference type="Google" id="ProtNLM"/>
    </source>
</evidence>
<comment type="caution">
    <text evidence="1">The sequence shown here is derived from an EMBL/GenBank/DDBJ whole genome shotgun (WGS) entry which is preliminary data.</text>
</comment>
<protein>
    <recommendedName>
        <fullName evidence="3">Zinc ribbon-containing protein</fullName>
    </recommendedName>
</protein>
<name>A0A420E5N2_9ALTE</name>
<accession>A0A420E5N2</accession>
<evidence type="ECO:0000313" key="2">
    <source>
        <dbReference type="Proteomes" id="UP000286482"/>
    </source>
</evidence>
<gene>
    <name evidence="1" type="ORF">DBZ36_19980</name>
</gene>
<keyword evidence="2" id="KW-1185">Reference proteome</keyword>
<dbReference type="Pfam" id="PF07295">
    <property type="entry name" value="DUF1451"/>
    <property type="match status" value="1"/>
</dbReference>
<dbReference type="RefSeq" id="WP_120356761.1">
    <property type="nucleotide sequence ID" value="NZ_RAQO01000013.1"/>
</dbReference>
<reference evidence="1 2" key="1">
    <citation type="submission" date="2018-09" db="EMBL/GenBank/DDBJ databases">
        <authorList>
            <person name="Wang Z."/>
        </authorList>
    </citation>
    <scope>NUCLEOTIDE SEQUENCE [LARGE SCALE GENOMIC DNA]</scope>
    <source>
        <strain evidence="1 2">ALS 81</strain>
    </source>
</reference>